<sequence length="89" mass="10090">MLKEKISVMEAAASEAFPVGSRVRIARSVVVYHHPEHRNQPFDLIGMEGTVVAQLREWQGREISANYPICVQFGPKFSVHLQESELELL</sequence>
<dbReference type="InterPro" id="IPR044166">
    <property type="entry name" value="FTRV"/>
</dbReference>
<dbReference type="GO" id="GO:0016491">
    <property type="term" value="F:oxidoreductase activity"/>
    <property type="evidence" value="ECO:0007669"/>
    <property type="project" value="UniProtKB-KW"/>
</dbReference>
<evidence type="ECO:0000256" key="4">
    <source>
        <dbReference type="ARBA" id="ARBA00034490"/>
    </source>
</evidence>
<evidence type="ECO:0000256" key="2">
    <source>
        <dbReference type="ARBA" id="ARBA00026011"/>
    </source>
</evidence>
<comment type="subunit">
    <text evidence="2">Heterodimer of subunit A (variable subunit) and subunit B (catalytic subunit). Heterodimeric FTR forms a complex with ferredoxin and thioredoxin.</text>
</comment>
<proteinExistence type="inferred from homology"/>
<name>B8HLC3_CYAP4</name>
<evidence type="ECO:0000313" key="6">
    <source>
        <dbReference type="EMBL" id="ACL46988.1"/>
    </source>
</evidence>
<dbReference type="eggNOG" id="ENOG5032ZFB">
    <property type="taxonomic scope" value="Bacteria"/>
</dbReference>
<comment type="similarity">
    <text evidence="4">Belongs to the ferredoxin thioredoxin reductase alpha subunit family.</text>
</comment>
<comment type="function">
    <text evidence="3">Variable subunit of the ferredoxin-thioredoxin reductase (FTR), which catalyzes the two-electron reduction of thioredoxins by the electrons provided by reduced ferredoxin.</text>
</comment>
<dbReference type="GO" id="GO:0015979">
    <property type="term" value="P:photosynthesis"/>
    <property type="evidence" value="ECO:0007669"/>
    <property type="project" value="InterPro"/>
</dbReference>
<dbReference type="InterPro" id="IPR008990">
    <property type="entry name" value="Elect_transpt_acc-like_dom_sf"/>
</dbReference>
<dbReference type="SUPFAM" id="SSF50090">
    <property type="entry name" value="Electron transport accessory proteins"/>
    <property type="match status" value="1"/>
</dbReference>
<protein>
    <submittedName>
        <fullName evidence="6">Ferredoxin thioredoxin reductase alpha chain</fullName>
    </submittedName>
</protein>
<dbReference type="KEGG" id="cyn:Cyan7425_4683"/>
<dbReference type="InterPro" id="IPR004207">
    <property type="entry name" value="Fd_thioredoxin_Rdtase_alpha"/>
</dbReference>
<feature type="domain" description="Ferredoxin thioredoxin reductase alpha chain" evidence="5">
    <location>
        <begin position="19"/>
        <end position="85"/>
    </location>
</feature>
<dbReference type="STRING" id="395961.Cyan7425_4683"/>
<dbReference type="PANTHER" id="PTHR46937">
    <property type="entry name" value="FERREDOXIN-THIOREDOXIN REDUCTASE, VARIABLE CHAIN"/>
    <property type="match status" value="1"/>
</dbReference>
<dbReference type="EMBL" id="CP001344">
    <property type="protein sequence ID" value="ACL46988.1"/>
    <property type="molecule type" value="Genomic_DNA"/>
</dbReference>
<accession>B8HLC3</accession>
<organism evidence="6">
    <name type="scientific">Cyanothece sp. (strain PCC 7425 / ATCC 29141)</name>
    <dbReference type="NCBI Taxonomy" id="395961"/>
    <lineage>
        <taxon>Bacteria</taxon>
        <taxon>Bacillati</taxon>
        <taxon>Cyanobacteriota</taxon>
        <taxon>Cyanophyceae</taxon>
        <taxon>Gomontiellales</taxon>
        <taxon>Cyanothecaceae</taxon>
        <taxon>Cyanothece</taxon>
    </lineage>
</organism>
<dbReference type="Gene3D" id="2.30.30.50">
    <property type="match status" value="1"/>
</dbReference>
<reference evidence="6" key="1">
    <citation type="submission" date="2009-01" db="EMBL/GenBank/DDBJ databases">
        <title>Complete sequence of chromosome Cyanothece sp. PCC 7425.</title>
        <authorList>
            <consortium name="US DOE Joint Genome Institute"/>
            <person name="Lucas S."/>
            <person name="Copeland A."/>
            <person name="Lapidus A."/>
            <person name="Glavina del Rio T."/>
            <person name="Dalin E."/>
            <person name="Tice H."/>
            <person name="Bruce D."/>
            <person name="Goodwin L."/>
            <person name="Pitluck S."/>
            <person name="Sims D."/>
            <person name="Meineke L."/>
            <person name="Brettin T."/>
            <person name="Detter J.C."/>
            <person name="Han C."/>
            <person name="Larimer F."/>
            <person name="Land M."/>
            <person name="Hauser L."/>
            <person name="Kyrpides N."/>
            <person name="Ovchinnikova G."/>
            <person name="Liberton M."/>
            <person name="Stoeckel J."/>
            <person name="Banerjee A."/>
            <person name="Singh A."/>
            <person name="Page L."/>
            <person name="Sato H."/>
            <person name="Zhao L."/>
            <person name="Sherman L."/>
            <person name="Pakrasi H."/>
            <person name="Richardson P."/>
        </authorList>
    </citation>
    <scope>NUCLEOTIDE SEQUENCE</scope>
    <source>
        <strain evidence="6">PCC 7425</strain>
    </source>
</reference>
<gene>
    <name evidence="6" type="ordered locus">Cyan7425_4683</name>
</gene>
<dbReference type="PANTHER" id="PTHR46937:SF4">
    <property type="entry name" value="FERREDOXIN-THIOREDOXIN REDUCTASE SUBUNIT A1, CHLOROPLASTIC"/>
    <property type="match status" value="1"/>
</dbReference>
<evidence type="ECO:0000256" key="1">
    <source>
        <dbReference type="ARBA" id="ARBA00023002"/>
    </source>
</evidence>
<dbReference type="AlphaFoldDB" id="B8HLC3"/>
<evidence type="ECO:0000259" key="5">
    <source>
        <dbReference type="Pfam" id="PF02941"/>
    </source>
</evidence>
<dbReference type="HOGENOM" id="CLU_171349_0_0_3"/>
<evidence type="ECO:0000256" key="3">
    <source>
        <dbReference type="ARBA" id="ARBA00034474"/>
    </source>
</evidence>
<dbReference type="Pfam" id="PF02941">
    <property type="entry name" value="FeThRed_A"/>
    <property type="match status" value="1"/>
</dbReference>
<keyword evidence="1" id="KW-0560">Oxidoreductase</keyword>